<feature type="chain" id="PRO_5012641852" description="Secreted protein" evidence="2">
    <location>
        <begin position="19"/>
        <end position="347"/>
    </location>
</feature>
<feature type="region of interest" description="Disordered" evidence="1">
    <location>
        <begin position="15"/>
        <end position="45"/>
    </location>
</feature>
<organism evidence="3 4">
    <name type="scientific">Achlya hypogyna</name>
    <name type="common">Oomycete</name>
    <name type="synonym">Protoachlya hypogyna</name>
    <dbReference type="NCBI Taxonomy" id="1202772"/>
    <lineage>
        <taxon>Eukaryota</taxon>
        <taxon>Sar</taxon>
        <taxon>Stramenopiles</taxon>
        <taxon>Oomycota</taxon>
        <taxon>Saprolegniomycetes</taxon>
        <taxon>Saprolegniales</taxon>
        <taxon>Achlyaceae</taxon>
        <taxon>Achlya</taxon>
    </lineage>
</organism>
<dbReference type="Proteomes" id="UP000243579">
    <property type="component" value="Unassembled WGS sequence"/>
</dbReference>
<evidence type="ECO:0000256" key="1">
    <source>
        <dbReference type="SAM" id="MobiDB-lite"/>
    </source>
</evidence>
<keyword evidence="4" id="KW-1185">Reference proteome</keyword>
<gene>
    <name evidence="3" type="ORF">ACHHYP_07163</name>
</gene>
<dbReference type="AlphaFoldDB" id="A0A1V9ZMH9"/>
<proteinExistence type="predicted"/>
<comment type="caution">
    <text evidence="3">The sequence shown here is derived from an EMBL/GenBank/DDBJ whole genome shotgun (WGS) entry which is preliminary data.</text>
</comment>
<feature type="region of interest" description="Disordered" evidence="1">
    <location>
        <begin position="161"/>
        <end position="187"/>
    </location>
</feature>
<dbReference type="OrthoDB" id="78361at2759"/>
<accession>A0A1V9ZMH9</accession>
<evidence type="ECO:0000256" key="2">
    <source>
        <dbReference type="SAM" id="SignalP"/>
    </source>
</evidence>
<keyword evidence="2" id="KW-0732">Signal</keyword>
<protein>
    <recommendedName>
        <fullName evidence="5">Secreted protein</fullName>
    </recommendedName>
</protein>
<evidence type="ECO:0000313" key="3">
    <source>
        <dbReference type="EMBL" id="OQR99192.1"/>
    </source>
</evidence>
<feature type="compositionally biased region" description="Polar residues" evidence="1">
    <location>
        <begin position="175"/>
        <end position="185"/>
    </location>
</feature>
<feature type="compositionally biased region" description="Polar residues" evidence="1">
    <location>
        <begin position="295"/>
        <end position="305"/>
    </location>
</feature>
<reference evidence="3 4" key="1">
    <citation type="journal article" date="2014" name="Genome Biol. Evol.">
        <title>The secreted proteins of Achlya hypogyna and Thraustotheca clavata identify the ancestral oomycete secretome and reveal gene acquisitions by horizontal gene transfer.</title>
        <authorList>
            <person name="Misner I."/>
            <person name="Blouin N."/>
            <person name="Leonard G."/>
            <person name="Richards T.A."/>
            <person name="Lane C.E."/>
        </authorList>
    </citation>
    <scope>NUCLEOTIDE SEQUENCE [LARGE SCALE GENOMIC DNA]</scope>
    <source>
        <strain evidence="3 4">ATCC 48635</strain>
    </source>
</reference>
<evidence type="ECO:0000313" key="4">
    <source>
        <dbReference type="Proteomes" id="UP000243579"/>
    </source>
</evidence>
<dbReference type="EMBL" id="JNBR01000073">
    <property type="protein sequence ID" value="OQR99192.1"/>
    <property type="molecule type" value="Genomic_DNA"/>
</dbReference>
<name>A0A1V9ZMH9_ACHHY</name>
<evidence type="ECO:0008006" key="5">
    <source>
        <dbReference type="Google" id="ProtNLM"/>
    </source>
</evidence>
<sequence>MAFLFRLLGDLFTPNGDAAGPTKGRPPPTSKTVAKKPHQYQAPVSRPVETASYATDYFDAIVELSNYDEYNNDRSSISDIMDFNDPLTPSPMPSSIFSKQYWPAQEDSTEVSSARKWNSLSKPDAFVDQILIASTQAVNHSVNSQAKSELARELLQCATEPEAEPPRSLPRLQKVSPQVSQNAPTSAEKVRKIKQAALSRRRGSKWLFEYQDSGELDLNSFYPQQDSNERLSNSFEMSVEPPSFDVPPAIRSAQKSLSTRNHALSIAKEMSSRNTSKLQHAHSDEAPAEPHRFTRQTSLPVQTSQRKIKVPPVEPSALPIRYTKYEASLEEQVPVSQTILTATPAYG</sequence>
<feature type="signal peptide" evidence="2">
    <location>
        <begin position="1"/>
        <end position="18"/>
    </location>
</feature>
<feature type="compositionally biased region" description="Basic and acidic residues" evidence="1">
    <location>
        <begin position="281"/>
        <end position="292"/>
    </location>
</feature>
<feature type="region of interest" description="Disordered" evidence="1">
    <location>
        <begin position="270"/>
        <end position="312"/>
    </location>
</feature>